<comment type="similarity">
    <text evidence="1 4">Belongs to the D-isomer specific 2-hydroxyacid dehydrogenase family.</text>
</comment>
<protein>
    <submittedName>
        <fullName evidence="7">Lactate dehydrogenase</fullName>
    </submittedName>
</protein>
<dbReference type="Gene3D" id="3.40.50.720">
    <property type="entry name" value="NAD(P)-binding Rossmann-like Domain"/>
    <property type="match status" value="2"/>
</dbReference>
<dbReference type="InterPro" id="IPR006139">
    <property type="entry name" value="D-isomer_2_OHA_DH_cat_dom"/>
</dbReference>
<dbReference type="EMBL" id="BIFQ01000002">
    <property type="protein sequence ID" value="GCE08666.1"/>
    <property type="molecule type" value="Genomic_DNA"/>
</dbReference>
<dbReference type="PANTHER" id="PTHR43026">
    <property type="entry name" value="2-HYDROXYACID DEHYDROGENASE HOMOLOG 1-RELATED"/>
    <property type="match status" value="1"/>
</dbReference>
<evidence type="ECO:0000256" key="1">
    <source>
        <dbReference type="ARBA" id="ARBA00005854"/>
    </source>
</evidence>
<evidence type="ECO:0000313" key="8">
    <source>
        <dbReference type="Proteomes" id="UP000287224"/>
    </source>
</evidence>
<reference evidence="8" key="1">
    <citation type="submission" date="2018-12" db="EMBL/GenBank/DDBJ databases">
        <title>Tengunoibacter tsumagoiensis gen. nov., sp. nov., Dictyobacter kobayashii sp. nov., D. alpinus sp. nov., and D. joshuensis sp. nov. and description of Dictyobacteraceae fam. nov. within the order Ktedonobacterales isolated from Tengu-no-mugimeshi.</title>
        <authorList>
            <person name="Wang C.M."/>
            <person name="Zheng Y."/>
            <person name="Sakai Y."/>
            <person name="Toyoda A."/>
            <person name="Minakuchi Y."/>
            <person name="Abe K."/>
            <person name="Yokota A."/>
            <person name="Yabe S."/>
        </authorList>
    </citation>
    <scope>NUCLEOTIDE SEQUENCE [LARGE SCALE GENOMIC DNA]</scope>
    <source>
        <strain evidence="8">S-27</strain>
    </source>
</reference>
<dbReference type="PROSITE" id="PS00065">
    <property type="entry name" value="D_2_HYDROXYACID_DH_1"/>
    <property type="match status" value="1"/>
</dbReference>
<proteinExistence type="inferred from homology"/>
<dbReference type="InterPro" id="IPR006140">
    <property type="entry name" value="D-isomer_DH_NAD-bd"/>
</dbReference>
<name>A0A401ZPI1_9CHLR</name>
<dbReference type="Proteomes" id="UP000287224">
    <property type="component" value="Unassembled WGS sequence"/>
</dbReference>
<sequence length="344" mass="38099">MAQTKVYALATETKEDEVRHLTEKLGTLVNLHAIGGTLDEVPQEDLRDVEVLLPFIHSKVGPTELDAMPGLKIIATRSTGFDHIDLNATEERGITVCNVPGYGETAVAEYTFALLLNISRKVHLADSRTKRGDYTLEGLRGFDLYGRTIGVIGAGAIGLRVIRIATGFGMRVLVYDEVQRKRNRLLAEVLGFNFVQLDELLREADVVTLHAPSLPNTYHMINRETLSKMKRGSYLVNTARGTLVDTHAVAWALDTGILAGVGLDTFEGEEFLQREEELLGESGAEEKLRMLVQNNMLQRRPNVIITPHMAFNSNEALLRILDTTIENVQAFLAGDPQNVVRPRG</sequence>
<dbReference type="Pfam" id="PF00389">
    <property type="entry name" value="2-Hacid_dh"/>
    <property type="match status" value="1"/>
</dbReference>
<comment type="caution">
    <text evidence="7">The sequence shown here is derived from an EMBL/GenBank/DDBJ whole genome shotgun (WGS) entry which is preliminary data.</text>
</comment>
<dbReference type="GO" id="GO:0051287">
    <property type="term" value="F:NAD binding"/>
    <property type="evidence" value="ECO:0007669"/>
    <property type="project" value="InterPro"/>
</dbReference>
<dbReference type="SUPFAM" id="SSF52283">
    <property type="entry name" value="Formate/glycerate dehydrogenase catalytic domain-like"/>
    <property type="match status" value="1"/>
</dbReference>
<dbReference type="PROSITE" id="PS00671">
    <property type="entry name" value="D_2_HYDROXYACID_DH_3"/>
    <property type="match status" value="1"/>
</dbReference>
<dbReference type="PANTHER" id="PTHR43026:SF1">
    <property type="entry name" value="2-HYDROXYACID DEHYDROGENASE HOMOLOG 1-RELATED"/>
    <property type="match status" value="1"/>
</dbReference>
<gene>
    <name evidence="7" type="primary">ldhA</name>
    <name evidence="7" type="ORF">KDAU_59950</name>
</gene>
<evidence type="ECO:0000256" key="2">
    <source>
        <dbReference type="ARBA" id="ARBA00023002"/>
    </source>
</evidence>
<evidence type="ECO:0000313" key="7">
    <source>
        <dbReference type="EMBL" id="GCE08666.1"/>
    </source>
</evidence>
<evidence type="ECO:0000256" key="4">
    <source>
        <dbReference type="RuleBase" id="RU003719"/>
    </source>
</evidence>
<keyword evidence="2 4" id="KW-0560">Oxidoreductase</keyword>
<feature type="domain" description="D-isomer specific 2-hydroxyacid dehydrogenase catalytic" evidence="5">
    <location>
        <begin position="12"/>
        <end position="340"/>
    </location>
</feature>
<dbReference type="RefSeq" id="WP_126601177.1">
    <property type="nucleotide sequence ID" value="NZ_BIFQ01000002.1"/>
</dbReference>
<keyword evidence="3" id="KW-0520">NAD</keyword>
<dbReference type="Pfam" id="PF02826">
    <property type="entry name" value="2-Hacid_dh_C"/>
    <property type="match status" value="1"/>
</dbReference>
<evidence type="ECO:0000259" key="5">
    <source>
        <dbReference type="Pfam" id="PF00389"/>
    </source>
</evidence>
<evidence type="ECO:0000259" key="6">
    <source>
        <dbReference type="Pfam" id="PF02826"/>
    </source>
</evidence>
<dbReference type="OrthoDB" id="9792971at2"/>
<organism evidence="7 8">
    <name type="scientific">Dictyobacter aurantiacus</name>
    <dbReference type="NCBI Taxonomy" id="1936993"/>
    <lineage>
        <taxon>Bacteria</taxon>
        <taxon>Bacillati</taxon>
        <taxon>Chloroflexota</taxon>
        <taxon>Ktedonobacteria</taxon>
        <taxon>Ktedonobacterales</taxon>
        <taxon>Dictyobacteraceae</taxon>
        <taxon>Dictyobacter</taxon>
    </lineage>
</organism>
<dbReference type="GO" id="GO:0008720">
    <property type="term" value="F:D-lactate dehydrogenase (NAD+) activity"/>
    <property type="evidence" value="ECO:0007669"/>
    <property type="project" value="TreeGrafter"/>
</dbReference>
<accession>A0A401ZPI1</accession>
<dbReference type="InterPro" id="IPR029752">
    <property type="entry name" value="D-isomer_DH_CS1"/>
</dbReference>
<dbReference type="AlphaFoldDB" id="A0A401ZPI1"/>
<evidence type="ECO:0000256" key="3">
    <source>
        <dbReference type="ARBA" id="ARBA00023027"/>
    </source>
</evidence>
<dbReference type="InterPro" id="IPR029753">
    <property type="entry name" value="D-isomer_DH_CS"/>
</dbReference>
<dbReference type="InterPro" id="IPR036291">
    <property type="entry name" value="NAD(P)-bd_dom_sf"/>
</dbReference>
<dbReference type="InterPro" id="IPR058205">
    <property type="entry name" value="D-LDH-like"/>
</dbReference>
<feature type="domain" description="D-isomer specific 2-hydroxyacid dehydrogenase NAD-binding" evidence="6">
    <location>
        <begin position="112"/>
        <end position="310"/>
    </location>
</feature>
<keyword evidence="8" id="KW-1185">Reference proteome</keyword>
<dbReference type="SUPFAM" id="SSF51735">
    <property type="entry name" value="NAD(P)-binding Rossmann-fold domains"/>
    <property type="match status" value="1"/>
</dbReference>
<dbReference type="PROSITE" id="PS00670">
    <property type="entry name" value="D_2_HYDROXYACID_DH_2"/>
    <property type="match status" value="1"/>
</dbReference>